<evidence type="ECO:0000256" key="1">
    <source>
        <dbReference type="SAM" id="MobiDB-lite"/>
    </source>
</evidence>
<dbReference type="OrthoDB" id="7806105at2"/>
<protein>
    <submittedName>
        <fullName evidence="2">Uncharacterized protein</fullName>
    </submittedName>
</protein>
<feature type="compositionally biased region" description="Polar residues" evidence="1">
    <location>
        <begin position="1"/>
        <end position="13"/>
    </location>
</feature>
<keyword evidence="3" id="KW-1185">Reference proteome</keyword>
<evidence type="ECO:0000313" key="2">
    <source>
        <dbReference type="EMBL" id="RMC33754.1"/>
    </source>
</evidence>
<name>A0A3M0MBU5_9RHOB</name>
<comment type="caution">
    <text evidence="2">The sequence shown here is derived from an EMBL/GenBank/DDBJ whole genome shotgun (WGS) entry which is preliminary data.</text>
</comment>
<dbReference type="Proteomes" id="UP000273516">
    <property type="component" value="Unassembled WGS sequence"/>
</dbReference>
<organism evidence="2 3">
    <name type="scientific">Paracoccus alkanivorans</name>
    <dbReference type="NCBI Taxonomy" id="2116655"/>
    <lineage>
        <taxon>Bacteria</taxon>
        <taxon>Pseudomonadati</taxon>
        <taxon>Pseudomonadota</taxon>
        <taxon>Alphaproteobacteria</taxon>
        <taxon>Rhodobacterales</taxon>
        <taxon>Paracoccaceae</taxon>
        <taxon>Paracoccus</taxon>
    </lineage>
</organism>
<reference evidence="2 3" key="1">
    <citation type="submission" date="2018-07" db="EMBL/GenBank/DDBJ databases">
        <authorList>
            <person name="Zhang Y."/>
            <person name="Wang L."/>
            <person name="Ma S."/>
        </authorList>
    </citation>
    <scope>NUCLEOTIDE SEQUENCE [LARGE SCALE GENOMIC DNA]</scope>
    <source>
        <strain evidence="2 3">4-2</strain>
    </source>
</reference>
<dbReference type="AlphaFoldDB" id="A0A3M0MBU5"/>
<dbReference type="EMBL" id="QOKZ01000006">
    <property type="protein sequence ID" value="RMC33754.1"/>
    <property type="molecule type" value="Genomic_DNA"/>
</dbReference>
<proteinExistence type="predicted"/>
<feature type="region of interest" description="Disordered" evidence="1">
    <location>
        <begin position="1"/>
        <end position="36"/>
    </location>
</feature>
<sequence length="645" mass="67874">MQEQISDLTTFNDPGNVVIPVSSDPEGKPTTGVRANTGRLWSPLGLDMSAGPFFADPGNSIQVVVESENHVPIFGVDLENNRAWMLDINFDELQGQIDELQEVLSGIASLNLDPGNQIVAISEDSAGVPTSGVTNDKGRLWSLFGLDMRGQQYIQDPGNNLSTFVESENGVPILAVETGNNRVWALGYQLDSPIDPGNNLIVLVDDLNGSPIIGWDAGTNALWIAGASEDGAGNGGSTVKFVDPVTGVQPYMAIQSDAVIRYMDGAKWPGRLIGFEERMIGQLPLAIAQTPDPALGIVAFGGGTTYVQTPANGYPWHVLDTDLSAAGDNLEAQRAANEFLTGEDGENDTLYTIFALSEPVSSTVEADALSGSPARQSILGKVTAAQASAEAFGKRLYIDRIHLSLLEGQPNISQAAADLHYAGVSQDMALELATAAKQAALPITVVTQSFGTRDNGVSNVALAEGRLHWNHWSLGIVCATPRYPFPLVAGSPALHTETAALQIAELQNMAALAKLGGHGTGWFCPSLENATITGNVITAQFASMDDTIVIRDALNHGFTIDGDSAGAVITDVSVSGVYATITLDIAPVDGGSGLFLNYAYGQTGDPGDGFAANRGSITDSWSMESRHGGTLYRYALSNRVAILAA</sequence>
<accession>A0A3M0MBU5</accession>
<gene>
    <name evidence="2" type="ORF">C9E81_15750</name>
</gene>
<evidence type="ECO:0000313" key="3">
    <source>
        <dbReference type="Proteomes" id="UP000273516"/>
    </source>
</evidence>
<dbReference type="RefSeq" id="WP_122113308.1">
    <property type="nucleotide sequence ID" value="NZ_QOKZ01000006.1"/>
</dbReference>